<sequence>MVIEWSGRVLGVLKLGFEPLNEEGNMVGEMKLMIAEEQKFQGKALSLSHTKTAITTIKEKFTEHSCKCLNRVVLDLKWTSPIVHGLLLRKADPKTVSQLNGIKFIVGKKVIQFTAQQFCIVTGLRFGNLPFIPIPTNENCSLKRKYFANDKAVNLLELEKAFLECDDVDDVFKLGFLYFAVFVLLGSEKHVHIDMRYLKLAEDLEEFGKYPWGAVSYAKTNASLLRALCADYQRVKVPTKTAKTKKSGKKPTTTATGRPREYHLKGFPYALQIWAYEVFPALAALHLVVHEENAHIPRLLHWRSNSSPRFYELMSQVFENREVDVQLLRPSVMDKQQPYWTWGDSADDSEELVDLLGDDAEQQTGTSASGTVASRELRTLKRDFQRTKDELAKVSLSNRALCDRVHQLEDKVRKESMKAEKEFEKNTKCVEDFRNTLASMEHYFKLEIEQLKKQNGGVNEAAEGHEDLGSPHMNEGGNNDLSPLHAYVSPPTEPAVMETQVPGDGAEPSAAMVVEEAKMAASVPHSEVHEVADPAESDELPTPEDVAGCDEICQRVMKLLEDWKITKSMPSGGLMNPPSLPTVTMAGDEEGSSSVEKKEVEGKGCRQKRPAQTLLSPFTDPLRKKRTMTVSAATATPPCFDPSKSLPIEDVKAVLQFCSAWKSDISTWTWQPFLSAKGNYLIRWFLERTGQRQIVACRAVQTDGQERGSKKAAGSNTVDLPASKVKNLHHFVRGTWQHGSHWVAIELDFVRHTATVYDSYIDYTKRSKLVTLLHPISDTLARVLFDMHFYDDSEVEEVKQKGLTMSMYTPFSVCSIADVPQQRDGASCGILTVKFIEHLSAGMSVDKVDPLKIKYYRLKLAIEGLRGEAYL</sequence>
<feature type="region of interest" description="Disordered" evidence="4">
    <location>
        <begin position="586"/>
        <end position="607"/>
    </location>
</feature>
<evidence type="ECO:0000259" key="5">
    <source>
        <dbReference type="PROSITE" id="PS50600"/>
    </source>
</evidence>
<proteinExistence type="inferred from homology"/>
<evidence type="ECO:0000256" key="1">
    <source>
        <dbReference type="ARBA" id="ARBA00005234"/>
    </source>
</evidence>
<accession>A0A5H2XV43</accession>
<dbReference type="InterPro" id="IPR015410">
    <property type="entry name" value="DUF1985"/>
</dbReference>
<dbReference type="Gene3D" id="3.40.395.10">
    <property type="entry name" value="Adenoviral Proteinase, Chain A"/>
    <property type="match status" value="1"/>
</dbReference>
<dbReference type="Pfam" id="PF02902">
    <property type="entry name" value="Peptidase_C48"/>
    <property type="match status" value="1"/>
</dbReference>
<dbReference type="AlphaFoldDB" id="A0A5H2XV43"/>
<dbReference type="Pfam" id="PF09331">
    <property type="entry name" value="DUF1985"/>
    <property type="match status" value="1"/>
</dbReference>
<gene>
    <name evidence="6" type="ORF">Prudu_1469S000800</name>
</gene>
<dbReference type="GO" id="GO:0006508">
    <property type="term" value="P:proteolysis"/>
    <property type="evidence" value="ECO:0007669"/>
    <property type="project" value="UniProtKB-KW"/>
</dbReference>
<dbReference type="PANTHER" id="PTHR48449">
    <property type="entry name" value="DUF1985 DOMAIN-CONTAINING PROTEIN"/>
    <property type="match status" value="1"/>
</dbReference>
<evidence type="ECO:0000256" key="2">
    <source>
        <dbReference type="ARBA" id="ARBA00022670"/>
    </source>
</evidence>
<protein>
    <submittedName>
        <fullName evidence="6">TCP-1/cpn60 chaperonin family protein</fullName>
    </submittedName>
</protein>
<keyword evidence="3" id="KW-0378">Hydrolase</keyword>
<feature type="compositionally biased region" description="Basic and acidic residues" evidence="4">
    <location>
        <begin position="595"/>
        <end position="604"/>
    </location>
</feature>
<keyword evidence="2" id="KW-0645">Protease</keyword>
<organism evidence="6">
    <name type="scientific">Prunus dulcis</name>
    <name type="common">Almond</name>
    <name type="synonym">Amygdalus dulcis</name>
    <dbReference type="NCBI Taxonomy" id="3755"/>
    <lineage>
        <taxon>Eukaryota</taxon>
        <taxon>Viridiplantae</taxon>
        <taxon>Streptophyta</taxon>
        <taxon>Embryophyta</taxon>
        <taxon>Tracheophyta</taxon>
        <taxon>Spermatophyta</taxon>
        <taxon>Magnoliopsida</taxon>
        <taxon>eudicotyledons</taxon>
        <taxon>Gunneridae</taxon>
        <taxon>Pentapetalae</taxon>
        <taxon>rosids</taxon>
        <taxon>fabids</taxon>
        <taxon>Rosales</taxon>
        <taxon>Rosaceae</taxon>
        <taxon>Amygdaloideae</taxon>
        <taxon>Amygdaleae</taxon>
        <taxon>Prunus</taxon>
    </lineage>
</organism>
<evidence type="ECO:0000313" key="6">
    <source>
        <dbReference type="EMBL" id="BBN70414.1"/>
    </source>
</evidence>
<evidence type="ECO:0000256" key="4">
    <source>
        <dbReference type="SAM" id="MobiDB-lite"/>
    </source>
</evidence>
<dbReference type="SUPFAM" id="SSF54001">
    <property type="entry name" value="Cysteine proteinases"/>
    <property type="match status" value="1"/>
</dbReference>
<feature type="region of interest" description="Disordered" evidence="4">
    <location>
        <begin position="240"/>
        <end position="259"/>
    </location>
</feature>
<evidence type="ECO:0000256" key="3">
    <source>
        <dbReference type="ARBA" id="ARBA00022801"/>
    </source>
</evidence>
<dbReference type="EMBL" id="AP021806">
    <property type="protein sequence ID" value="BBN70414.1"/>
    <property type="molecule type" value="Genomic_DNA"/>
</dbReference>
<dbReference type="GO" id="GO:0008234">
    <property type="term" value="F:cysteine-type peptidase activity"/>
    <property type="evidence" value="ECO:0007669"/>
    <property type="project" value="InterPro"/>
</dbReference>
<name>A0A5H2XV43_PRUDU</name>
<dbReference type="PROSITE" id="PS50600">
    <property type="entry name" value="ULP_PROTEASE"/>
    <property type="match status" value="1"/>
</dbReference>
<feature type="domain" description="Ubiquitin-like protease family profile" evidence="5">
    <location>
        <begin position="585"/>
        <end position="839"/>
    </location>
</feature>
<reference evidence="6" key="1">
    <citation type="journal article" date="2019" name="Science">
        <title>Mutation of a bHLH transcription factor allowed almond domestication.</title>
        <authorList>
            <person name="Sanchez-Perez R."/>
            <person name="Pavan S."/>
            <person name="Mazzeo R."/>
            <person name="Moldovan C."/>
            <person name="Aiese Cigliano R."/>
            <person name="Del Cueto J."/>
            <person name="Ricciardi F."/>
            <person name="Lotti C."/>
            <person name="Ricciardi L."/>
            <person name="Dicenta F."/>
            <person name="Lopez-Marques R.L."/>
            <person name="Lindberg Moller B."/>
        </authorList>
    </citation>
    <scope>NUCLEOTIDE SEQUENCE</scope>
</reference>
<comment type="similarity">
    <text evidence="1">Belongs to the peptidase C48 family.</text>
</comment>
<dbReference type="InterPro" id="IPR038765">
    <property type="entry name" value="Papain-like_cys_pep_sf"/>
</dbReference>
<dbReference type="InterPro" id="IPR003653">
    <property type="entry name" value="Peptidase_C48_C"/>
</dbReference>
<dbReference type="PANTHER" id="PTHR48449:SF1">
    <property type="entry name" value="DUF1985 DOMAIN-CONTAINING PROTEIN"/>
    <property type="match status" value="1"/>
</dbReference>